<dbReference type="Proteomes" id="UP000005442">
    <property type="component" value="Chromosome"/>
</dbReference>
<dbReference type="InterPro" id="IPR036291">
    <property type="entry name" value="NAD(P)-bd_dom_sf"/>
</dbReference>
<dbReference type="eggNOG" id="COG1028">
    <property type="taxonomic scope" value="Bacteria"/>
</dbReference>
<dbReference type="SUPFAM" id="SSF51735">
    <property type="entry name" value="NAD(P)-binding Rossmann-fold domains"/>
    <property type="match status" value="1"/>
</dbReference>
<dbReference type="HOGENOM" id="CLU_010194_1_1_11"/>
<sequence>MHERRVAVVTGALSGIGEAITSRLLDDGMRVAALDLSVPPGMPPGGSAAEPLTVYADVTDPTSVEHAIRAVSERFGRVDVLINNAGISGSAEATDCHTTPVDEWERVLAVNVRGPFLCTRAVLPHMLQRRDGHVITIASAAGMVAFPRRCAYTTSKGAAIQFTKSIALDYAQYGIRANAVCPGMVETPMTRWRLNQPALRSAIEAEIPMGRVAQPDEIADAVAVLASNSLSYMTGQTIVVDGGWTVH</sequence>
<evidence type="ECO:0000313" key="4">
    <source>
        <dbReference type="Proteomes" id="UP000005442"/>
    </source>
</evidence>
<evidence type="ECO:0000313" key="3">
    <source>
        <dbReference type="EMBL" id="AEV73512.1"/>
    </source>
</evidence>
<evidence type="ECO:0000256" key="1">
    <source>
        <dbReference type="ARBA" id="ARBA00006484"/>
    </source>
</evidence>
<dbReference type="FunFam" id="3.40.50.720:FF:000084">
    <property type="entry name" value="Short-chain dehydrogenase reductase"/>
    <property type="match status" value="1"/>
</dbReference>
<dbReference type="RefSeq" id="WP_014211293.1">
    <property type="nucleotide sequence ID" value="NC_016604.1"/>
</dbReference>
<dbReference type="Pfam" id="PF13561">
    <property type="entry name" value="adh_short_C2"/>
    <property type="match status" value="1"/>
</dbReference>
<dbReference type="PANTHER" id="PTHR42760">
    <property type="entry name" value="SHORT-CHAIN DEHYDROGENASES/REDUCTASES FAMILY MEMBER"/>
    <property type="match status" value="1"/>
</dbReference>
<dbReference type="InterPro" id="IPR002347">
    <property type="entry name" value="SDR_fam"/>
</dbReference>
<accession>G8RKB0</accession>
<dbReference type="KEGG" id="mrh:MycrhN_2957"/>
<dbReference type="Gene3D" id="3.40.50.720">
    <property type="entry name" value="NAD(P)-binding Rossmann-like Domain"/>
    <property type="match status" value="1"/>
</dbReference>
<dbReference type="CDD" id="cd05233">
    <property type="entry name" value="SDR_c"/>
    <property type="match status" value="1"/>
</dbReference>
<comment type="similarity">
    <text evidence="1">Belongs to the short-chain dehydrogenases/reductases (SDR) family.</text>
</comment>
<reference evidence="3 4" key="1">
    <citation type="submission" date="2011-12" db="EMBL/GenBank/DDBJ databases">
        <title>Complete sequence of Mycobacterium rhodesiae NBB3.</title>
        <authorList>
            <consortium name="US DOE Joint Genome Institute"/>
            <person name="Lucas S."/>
            <person name="Han J."/>
            <person name="Lapidus A."/>
            <person name="Cheng J.-F."/>
            <person name="Goodwin L."/>
            <person name="Pitluck S."/>
            <person name="Peters L."/>
            <person name="Mikhailova N."/>
            <person name="Gu W."/>
            <person name="Detter J.C."/>
            <person name="Han C."/>
            <person name="Tapia R."/>
            <person name="Land M."/>
            <person name="Hauser L."/>
            <person name="Kyrpides N."/>
            <person name="Ivanova N."/>
            <person name="Pagani I."/>
            <person name="Mattes T."/>
            <person name="Holmes A."/>
            <person name="Rutledge P."/>
            <person name="Paulsen I."/>
            <person name="Coleman N."/>
            <person name="Woyke T."/>
        </authorList>
    </citation>
    <scope>NUCLEOTIDE SEQUENCE [LARGE SCALE GENOMIC DNA]</scope>
    <source>
        <strain evidence="3 4">NBB3</strain>
    </source>
</reference>
<keyword evidence="4" id="KW-1185">Reference proteome</keyword>
<dbReference type="AlphaFoldDB" id="G8RKB0"/>
<proteinExistence type="inferred from homology"/>
<dbReference type="PRINTS" id="PR00081">
    <property type="entry name" value="GDHRDH"/>
</dbReference>
<dbReference type="PATRIC" id="fig|710685.3.peg.2947"/>
<dbReference type="PROSITE" id="PS00061">
    <property type="entry name" value="ADH_SHORT"/>
    <property type="match status" value="1"/>
</dbReference>
<evidence type="ECO:0000256" key="2">
    <source>
        <dbReference type="ARBA" id="ARBA00023002"/>
    </source>
</evidence>
<dbReference type="EMBL" id="CP003169">
    <property type="protein sequence ID" value="AEV73512.1"/>
    <property type="molecule type" value="Genomic_DNA"/>
</dbReference>
<protein>
    <submittedName>
        <fullName evidence="3">Uncharacterized protein</fullName>
    </submittedName>
</protein>
<dbReference type="NCBIfam" id="NF005559">
    <property type="entry name" value="PRK07231.1"/>
    <property type="match status" value="1"/>
</dbReference>
<keyword evidence="2" id="KW-0560">Oxidoreductase</keyword>
<dbReference type="OrthoDB" id="286404at2"/>
<gene>
    <name evidence="3" type="ordered locus">MycrhN_2957</name>
</gene>
<name>G8RKB0_MYCRN</name>
<dbReference type="STRING" id="710685.MycrhN_2957"/>
<dbReference type="GO" id="GO:0016616">
    <property type="term" value="F:oxidoreductase activity, acting on the CH-OH group of donors, NAD or NADP as acceptor"/>
    <property type="evidence" value="ECO:0007669"/>
    <property type="project" value="TreeGrafter"/>
</dbReference>
<organism evidence="3 4">
    <name type="scientific">Mycolicibacterium rhodesiae (strain NBB3)</name>
    <name type="common">Mycobacterium rhodesiae</name>
    <dbReference type="NCBI Taxonomy" id="710685"/>
    <lineage>
        <taxon>Bacteria</taxon>
        <taxon>Bacillati</taxon>
        <taxon>Actinomycetota</taxon>
        <taxon>Actinomycetes</taxon>
        <taxon>Mycobacteriales</taxon>
        <taxon>Mycobacteriaceae</taxon>
        <taxon>Mycolicibacterium</taxon>
    </lineage>
</organism>
<dbReference type="PRINTS" id="PR00080">
    <property type="entry name" value="SDRFAMILY"/>
</dbReference>
<dbReference type="InterPro" id="IPR020904">
    <property type="entry name" value="Sc_DH/Rdtase_CS"/>
</dbReference>